<dbReference type="GO" id="GO:0003729">
    <property type="term" value="F:mRNA binding"/>
    <property type="evidence" value="ECO:0007669"/>
    <property type="project" value="InterPro"/>
</dbReference>
<dbReference type="AlphaFoldDB" id="A0A484F5F9"/>
<protein>
    <submittedName>
        <fullName evidence="7">HicA-like toxin of HicAB toxin-antitoxin system</fullName>
    </submittedName>
</protein>
<dbReference type="OrthoDB" id="117764at2157"/>
<evidence type="ECO:0000313" key="7">
    <source>
        <dbReference type="EMBL" id="TDQ69479.1"/>
    </source>
</evidence>
<keyword evidence="5" id="KW-0694">RNA-binding</keyword>
<organism evidence="7 8">
    <name type="scientific">Methanimicrococcus blatticola</name>
    <dbReference type="NCBI Taxonomy" id="91560"/>
    <lineage>
        <taxon>Archaea</taxon>
        <taxon>Methanobacteriati</taxon>
        <taxon>Methanobacteriota</taxon>
        <taxon>Stenosarchaea group</taxon>
        <taxon>Methanomicrobia</taxon>
        <taxon>Methanosarcinales</taxon>
        <taxon>Methanosarcinaceae</taxon>
        <taxon>Methanimicrococcus</taxon>
    </lineage>
</organism>
<keyword evidence="3" id="KW-0255">Endonuclease</keyword>
<gene>
    <name evidence="7" type="ORF">C7391_0808</name>
</gene>
<accession>A0A484F5F9</accession>
<dbReference type="Proteomes" id="UP000294855">
    <property type="component" value="Unassembled WGS sequence"/>
</dbReference>
<keyword evidence="6" id="KW-0346">Stress response</keyword>
<evidence type="ECO:0000256" key="2">
    <source>
        <dbReference type="ARBA" id="ARBA00022722"/>
    </source>
</evidence>
<dbReference type="RefSeq" id="WP_133517269.1">
    <property type="nucleotide sequence ID" value="NZ_JAHDUW010000002.1"/>
</dbReference>
<comment type="caution">
    <text evidence="7">The sequence shown here is derived from an EMBL/GenBank/DDBJ whole genome shotgun (WGS) entry which is preliminary data.</text>
</comment>
<dbReference type="InterPro" id="IPR038570">
    <property type="entry name" value="HicA_sf"/>
</dbReference>
<evidence type="ECO:0000256" key="1">
    <source>
        <dbReference type="ARBA" id="ARBA00022649"/>
    </source>
</evidence>
<evidence type="ECO:0000256" key="5">
    <source>
        <dbReference type="ARBA" id="ARBA00022884"/>
    </source>
</evidence>
<dbReference type="Gene3D" id="3.30.920.30">
    <property type="entry name" value="Hypothetical protein"/>
    <property type="match status" value="1"/>
</dbReference>
<name>A0A484F5F9_9EURY</name>
<evidence type="ECO:0000256" key="4">
    <source>
        <dbReference type="ARBA" id="ARBA00022801"/>
    </source>
</evidence>
<dbReference type="InterPro" id="IPR012933">
    <property type="entry name" value="HicA_mRNA_interferase"/>
</dbReference>
<dbReference type="Pfam" id="PF07927">
    <property type="entry name" value="HicA_toxin"/>
    <property type="match status" value="1"/>
</dbReference>
<keyword evidence="4" id="KW-0378">Hydrolase</keyword>
<dbReference type="GO" id="GO:0004519">
    <property type="term" value="F:endonuclease activity"/>
    <property type="evidence" value="ECO:0007669"/>
    <property type="project" value="UniProtKB-KW"/>
</dbReference>
<keyword evidence="8" id="KW-1185">Reference proteome</keyword>
<evidence type="ECO:0000313" key="8">
    <source>
        <dbReference type="Proteomes" id="UP000294855"/>
    </source>
</evidence>
<keyword evidence="2" id="KW-0540">Nuclease</keyword>
<keyword evidence="1" id="KW-1277">Toxin-antitoxin system</keyword>
<proteinExistence type="predicted"/>
<dbReference type="GO" id="GO:0016787">
    <property type="term" value="F:hydrolase activity"/>
    <property type="evidence" value="ECO:0007669"/>
    <property type="project" value="UniProtKB-KW"/>
</dbReference>
<evidence type="ECO:0000256" key="3">
    <source>
        <dbReference type="ARBA" id="ARBA00022759"/>
    </source>
</evidence>
<evidence type="ECO:0000256" key="6">
    <source>
        <dbReference type="ARBA" id="ARBA00023016"/>
    </source>
</evidence>
<reference evidence="7 8" key="1">
    <citation type="submission" date="2019-03" db="EMBL/GenBank/DDBJ databases">
        <title>Genomic Encyclopedia of Type Strains, Phase IV (KMG-IV): sequencing the most valuable type-strain genomes for metagenomic binning, comparative biology and taxonomic classification.</title>
        <authorList>
            <person name="Goeker M."/>
        </authorList>
    </citation>
    <scope>NUCLEOTIDE SEQUENCE [LARGE SCALE GENOMIC DNA]</scope>
    <source>
        <strain evidence="7 8">DSM 13328</strain>
    </source>
</reference>
<dbReference type="SUPFAM" id="SSF54786">
    <property type="entry name" value="YcfA/nrd intein domain"/>
    <property type="match status" value="1"/>
</dbReference>
<dbReference type="EMBL" id="SNYS01000007">
    <property type="protein sequence ID" value="TDQ69479.1"/>
    <property type="molecule type" value="Genomic_DNA"/>
</dbReference>
<sequence>MRFKSREIESALKKKGFIEVRNGDHKHYYFVDESGYTFLKTRVSHGNPEYSGRLLSSLMKQLHLNSSQLQDLVNCPLTKDRLHQIYEQEMEIIEKQKLEILNDSN</sequence>